<dbReference type="Gene3D" id="3.40.1190.20">
    <property type="match status" value="1"/>
</dbReference>
<dbReference type="GO" id="GO:0052856">
    <property type="term" value="F:NAD(P)HX epimerase activity"/>
    <property type="evidence" value="ECO:0007669"/>
    <property type="project" value="UniProtKB-UniRule"/>
</dbReference>
<feature type="domain" description="YjeF C-terminal" evidence="20">
    <location>
        <begin position="233"/>
        <end position="534"/>
    </location>
</feature>
<feature type="binding site" evidence="17">
    <location>
        <begin position="450"/>
        <end position="454"/>
    </location>
    <ligand>
        <name>AMP</name>
        <dbReference type="ChEBI" id="CHEBI:456215"/>
    </ligand>
</feature>
<dbReference type="InterPro" id="IPR030677">
    <property type="entry name" value="Nnr"/>
</dbReference>
<dbReference type="NCBIfam" id="TIGR00196">
    <property type="entry name" value="yjeF_cterm"/>
    <property type="match status" value="1"/>
</dbReference>
<keyword evidence="8 17" id="KW-0521">NADP</keyword>
<dbReference type="EC" id="5.1.99.6" evidence="19"/>
<dbReference type="InterPro" id="IPR017953">
    <property type="entry name" value="Carbohydrate_kinase_pred_CS"/>
</dbReference>
<feature type="binding site" evidence="17">
    <location>
        <position position="480"/>
    </location>
    <ligand>
        <name>(6S)-NADPHX</name>
        <dbReference type="ChEBI" id="CHEBI:64076"/>
    </ligand>
</feature>
<dbReference type="PROSITE" id="PS51383">
    <property type="entry name" value="YJEF_C_3"/>
    <property type="match status" value="1"/>
</dbReference>
<feature type="binding site" evidence="18">
    <location>
        <position position="129"/>
    </location>
    <ligand>
        <name>K(+)</name>
        <dbReference type="ChEBI" id="CHEBI:29103"/>
    </ligand>
</feature>
<keyword evidence="23" id="KW-1185">Reference proteome</keyword>
<comment type="catalytic activity">
    <reaction evidence="2 18 19">
        <text>(6R)-NADPHX = (6S)-NADPHX</text>
        <dbReference type="Rhea" id="RHEA:32227"/>
        <dbReference type="ChEBI" id="CHEBI:64076"/>
        <dbReference type="ChEBI" id="CHEBI:64077"/>
        <dbReference type="EC" id="5.1.99.6"/>
    </reaction>
</comment>
<keyword evidence="7 17" id="KW-0067">ATP-binding</keyword>
<comment type="function">
    <text evidence="17">Catalyzes the dehydration of the S-form of NAD(P)HX at the expense of ADP, which is converted to AMP. Together with NAD(P)HX epimerase, which catalyzes the epimerization of the S- and R-forms, the enzyme allows the repair of both epimers of NAD(P)HX, a damaged form of NAD(P)H that is a result of enzymatic or heat-dependent hydration.</text>
</comment>
<evidence type="ECO:0000259" key="21">
    <source>
        <dbReference type="PROSITE" id="PS51385"/>
    </source>
</evidence>
<evidence type="ECO:0000256" key="9">
    <source>
        <dbReference type="ARBA" id="ARBA00022958"/>
    </source>
</evidence>
<evidence type="ECO:0000256" key="18">
    <source>
        <dbReference type="HAMAP-Rule" id="MF_01966"/>
    </source>
</evidence>
<evidence type="ECO:0000256" key="13">
    <source>
        <dbReference type="ARBA" id="ARBA00023268"/>
    </source>
</evidence>
<organism evidence="22 23">
    <name type="scientific">Methylocapsa palsarum</name>
    <dbReference type="NCBI Taxonomy" id="1612308"/>
    <lineage>
        <taxon>Bacteria</taxon>
        <taxon>Pseudomonadati</taxon>
        <taxon>Pseudomonadota</taxon>
        <taxon>Alphaproteobacteria</taxon>
        <taxon>Hyphomicrobiales</taxon>
        <taxon>Beijerinckiaceae</taxon>
        <taxon>Methylocapsa</taxon>
    </lineage>
</organism>
<evidence type="ECO:0000256" key="1">
    <source>
        <dbReference type="ARBA" id="ARBA00000013"/>
    </source>
</evidence>
<dbReference type="GO" id="GO:0016301">
    <property type="term" value="F:kinase activity"/>
    <property type="evidence" value="ECO:0007669"/>
    <property type="project" value="UniProtKB-KW"/>
</dbReference>
<evidence type="ECO:0000313" key="22">
    <source>
        <dbReference type="EMBL" id="SFK05730.1"/>
    </source>
</evidence>
<name>A0A1I3WE90_9HYPH</name>
<feature type="binding site" evidence="18">
    <location>
        <position position="166"/>
    </location>
    <ligand>
        <name>(6S)-NADPHX</name>
        <dbReference type="ChEBI" id="CHEBI:64076"/>
    </ligand>
</feature>
<accession>A0A1I3WE90</accession>
<evidence type="ECO:0000256" key="6">
    <source>
        <dbReference type="ARBA" id="ARBA00022741"/>
    </source>
</evidence>
<comment type="cofactor">
    <cofactor evidence="17">
        <name>Mg(2+)</name>
        <dbReference type="ChEBI" id="CHEBI:18420"/>
    </cofactor>
</comment>
<reference evidence="22 23" key="1">
    <citation type="submission" date="2016-10" db="EMBL/GenBank/DDBJ databases">
        <authorList>
            <person name="de Groot N.N."/>
        </authorList>
    </citation>
    <scope>NUCLEOTIDE SEQUENCE [LARGE SCALE GENOMIC DNA]</scope>
    <source>
        <strain evidence="22 23">NE2</strain>
    </source>
</reference>
<evidence type="ECO:0000256" key="7">
    <source>
        <dbReference type="ARBA" id="ARBA00022840"/>
    </source>
</evidence>
<dbReference type="PANTHER" id="PTHR12592:SF0">
    <property type="entry name" value="ATP-DEPENDENT (S)-NAD(P)H-HYDRATE DEHYDRATASE"/>
    <property type="match status" value="1"/>
</dbReference>
<keyword evidence="13" id="KW-0511">Multifunctional enzyme</keyword>
<dbReference type="Pfam" id="PF01256">
    <property type="entry name" value="Carb_kinase"/>
    <property type="match status" value="1"/>
</dbReference>
<dbReference type="EMBL" id="FOSN01000001">
    <property type="protein sequence ID" value="SFK05730.1"/>
    <property type="molecule type" value="Genomic_DNA"/>
</dbReference>
<dbReference type="Gene3D" id="3.40.50.10260">
    <property type="entry name" value="YjeF N-terminal domain"/>
    <property type="match status" value="1"/>
</dbReference>
<dbReference type="InterPro" id="IPR000631">
    <property type="entry name" value="CARKD"/>
</dbReference>
<evidence type="ECO:0000256" key="4">
    <source>
        <dbReference type="ARBA" id="ARBA00009524"/>
    </source>
</evidence>
<protein>
    <recommendedName>
        <fullName evidence="19">Bifunctional NAD(P)H-hydrate repair enzyme</fullName>
    </recommendedName>
    <alternativeName>
        <fullName evidence="19">Nicotinamide nucleotide repair protein</fullName>
    </alternativeName>
    <domain>
        <recommendedName>
            <fullName evidence="19">ADP-dependent (S)-NAD(P)H-hydrate dehydratase</fullName>
            <ecNumber evidence="19">4.2.1.136</ecNumber>
        </recommendedName>
        <alternativeName>
            <fullName evidence="19">ADP-dependent NAD(P)HX dehydratase</fullName>
        </alternativeName>
    </domain>
    <domain>
        <recommendedName>
            <fullName evidence="19">NAD(P)H-hydrate epimerase</fullName>
            <ecNumber evidence="19">5.1.99.6</ecNumber>
        </recommendedName>
    </domain>
</protein>
<dbReference type="GO" id="GO:0110051">
    <property type="term" value="P:metabolite repair"/>
    <property type="evidence" value="ECO:0007669"/>
    <property type="project" value="TreeGrafter"/>
</dbReference>
<dbReference type="InterPro" id="IPR004443">
    <property type="entry name" value="YjeF_N_dom"/>
</dbReference>
<feature type="domain" description="YjeF N-terminal" evidence="21">
    <location>
        <begin position="16"/>
        <end position="223"/>
    </location>
</feature>
<dbReference type="GO" id="GO:0046496">
    <property type="term" value="P:nicotinamide nucleotide metabolic process"/>
    <property type="evidence" value="ECO:0007669"/>
    <property type="project" value="UniProtKB-UniRule"/>
</dbReference>
<evidence type="ECO:0000256" key="15">
    <source>
        <dbReference type="ARBA" id="ARBA00048238"/>
    </source>
</evidence>
<dbReference type="PROSITE" id="PS51385">
    <property type="entry name" value="YJEF_N"/>
    <property type="match status" value="1"/>
</dbReference>
<keyword evidence="12 17" id="KW-0456">Lyase</keyword>
<feature type="binding site" evidence="17">
    <location>
        <position position="391"/>
    </location>
    <ligand>
        <name>(6S)-NADPHX</name>
        <dbReference type="ChEBI" id="CHEBI:64076"/>
    </ligand>
</feature>
<comment type="similarity">
    <text evidence="17">Belongs to the NnrD/CARKD family.</text>
</comment>
<evidence type="ECO:0000256" key="10">
    <source>
        <dbReference type="ARBA" id="ARBA00023027"/>
    </source>
</evidence>
<dbReference type="InterPro" id="IPR029056">
    <property type="entry name" value="Ribokinase-like"/>
</dbReference>
<dbReference type="GO" id="GO:0005524">
    <property type="term" value="F:ATP binding"/>
    <property type="evidence" value="ECO:0007669"/>
    <property type="project" value="UniProtKB-UniRule"/>
</dbReference>
<keyword evidence="22" id="KW-0808">Transferase</keyword>
<dbReference type="PANTHER" id="PTHR12592">
    <property type="entry name" value="ATP-DEPENDENT (S)-NAD(P)H-HYDRATE DEHYDRATASE FAMILY MEMBER"/>
    <property type="match status" value="1"/>
</dbReference>
<evidence type="ECO:0000256" key="19">
    <source>
        <dbReference type="PIRNR" id="PIRNR017184"/>
    </source>
</evidence>
<evidence type="ECO:0000256" key="5">
    <source>
        <dbReference type="ARBA" id="ARBA00022723"/>
    </source>
</evidence>
<comment type="similarity">
    <text evidence="3 19">In the N-terminal section; belongs to the NnrE/AIBP family.</text>
</comment>
<comment type="caution">
    <text evidence="18">Lacks conserved residue(s) required for the propagation of feature annotation.</text>
</comment>
<keyword evidence="9 18" id="KW-0630">Potassium</keyword>
<keyword evidence="5 18" id="KW-0479">Metal-binding</keyword>
<dbReference type="HAMAP" id="MF_01966">
    <property type="entry name" value="NADHX_epimerase"/>
    <property type="match status" value="1"/>
</dbReference>
<dbReference type="GO" id="GO:0046872">
    <property type="term" value="F:metal ion binding"/>
    <property type="evidence" value="ECO:0007669"/>
    <property type="project" value="UniProtKB-UniRule"/>
</dbReference>
<evidence type="ECO:0000256" key="11">
    <source>
        <dbReference type="ARBA" id="ARBA00023235"/>
    </source>
</evidence>
<dbReference type="PIRSF" id="PIRSF017184">
    <property type="entry name" value="Nnr"/>
    <property type="match status" value="1"/>
</dbReference>
<feature type="binding site" evidence="18">
    <location>
        <position position="69"/>
    </location>
    <ligand>
        <name>K(+)</name>
        <dbReference type="ChEBI" id="CHEBI:29103"/>
    </ligand>
</feature>
<comment type="similarity">
    <text evidence="18">Belongs to the NnrE/AIBP family.</text>
</comment>
<comment type="catalytic activity">
    <reaction evidence="15 17 19">
        <text>(6S)-NADHX + ADP = AMP + phosphate + NADH + H(+)</text>
        <dbReference type="Rhea" id="RHEA:32223"/>
        <dbReference type="ChEBI" id="CHEBI:15378"/>
        <dbReference type="ChEBI" id="CHEBI:43474"/>
        <dbReference type="ChEBI" id="CHEBI:57945"/>
        <dbReference type="ChEBI" id="CHEBI:64074"/>
        <dbReference type="ChEBI" id="CHEBI:456215"/>
        <dbReference type="ChEBI" id="CHEBI:456216"/>
        <dbReference type="EC" id="4.2.1.136"/>
    </reaction>
</comment>
<dbReference type="CDD" id="cd01171">
    <property type="entry name" value="YXKO-related"/>
    <property type="match status" value="1"/>
</dbReference>
<feature type="binding site" evidence="17">
    <location>
        <position position="331"/>
    </location>
    <ligand>
        <name>(6S)-NADPHX</name>
        <dbReference type="ChEBI" id="CHEBI:64076"/>
    </ligand>
</feature>
<comment type="catalytic activity">
    <reaction evidence="16 17 19">
        <text>(6S)-NADPHX + ADP = AMP + phosphate + NADPH + H(+)</text>
        <dbReference type="Rhea" id="RHEA:32235"/>
        <dbReference type="ChEBI" id="CHEBI:15378"/>
        <dbReference type="ChEBI" id="CHEBI:43474"/>
        <dbReference type="ChEBI" id="CHEBI:57783"/>
        <dbReference type="ChEBI" id="CHEBI:64076"/>
        <dbReference type="ChEBI" id="CHEBI:456215"/>
        <dbReference type="ChEBI" id="CHEBI:456216"/>
        <dbReference type="EC" id="4.2.1.136"/>
    </reaction>
</comment>
<evidence type="ECO:0000256" key="8">
    <source>
        <dbReference type="ARBA" id="ARBA00022857"/>
    </source>
</evidence>
<evidence type="ECO:0000256" key="17">
    <source>
        <dbReference type="HAMAP-Rule" id="MF_01965"/>
    </source>
</evidence>
<proteinExistence type="inferred from homology"/>
<dbReference type="AlphaFoldDB" id="A0A1I3WE90"/>
<dbReference type="EC" id="4.2.1.136" evidence="19"/>
<feature type="binding site" evidence="18">
    <location>
        <begin position="133"/>
        <end position="139"/>
    </location>
    <ligand>
        <name>(6S)-NADPHX</name>
        <dbReference type="ChEBI" id="CHEBI:64076"/>
    </ligand>
</feature>
<dbReference type="SUPFAM" id="SSF53613">
    <property type="entry name" value="Ribokinase-like"/>
    <property type="match status" value="1"/>
</dbReference>
<evidence type="ECO:0000256" key="3">
    <source>
        <dbReference type="ARBA" id="ARBA00006001"/>
    </source>
</evidence>
<gene>
    <name evidence="18" type="primary">nnrE</name>
    <name evidence="17" type="synonym">nnrD</name>
    <name evidence="22" type="ORF">SAMN05444581_101552</name>
</gene>
<dbReference type="SUPFAM" id="SSF64153">
    <property type="entry name" value="YjeF N-terminal domain-like"/>
    <property type="match status" value="1"/>
</dbReference>
<evidence type="ECO:0000256" key="16">
    <source>
        <dbReference type="ARBA" id="ARBA00049209"/>
    </source>
</evidence>
<dbReference type="HAMAP" id="MF_01965">
    <property type="entry name" value="NADHX_dehydratase"/>
    <property type="match status" value="1"/>
</dbReference>
<evidence type="ECO:0000256" key="2">
    <source>
        <dbReference type="ARBA" id="ARBA00000909"/>
    </source>
</evidence>
<keyword evidence="6 17" id="KW-0547">Nucleotide-binding</keyword>
<evidence type="ECO:0000256" key="14">
    <source>
        <dbReference type="ARBA" id="ARBA00025153"/>
    </source>
</evidence>
<comment type="function">
    <text evidence="14 19">Bifunctional enzyme that catalyzes the epimerization of the S- and R-forms of NAD(P)HX and the dehydration of the S-form of NAD(P)HX at the expense of ADP, which is converted to AMP. This allows the repair of both epimers of NAD(P)HX, a damaged form of NAD(P)H that is a result of enzymatic or heat-dependent hydration.</text>
</comment>
<comment type="similarity">
    <text evidence="4 19">In the C-terminal section; belongs to the NnrD/CARKD family.</text>
</comment>
<comment type="cofactor">
    <cofactor evidence="18 19">
        <name>K(+)</name>
        <dbReference type="ChEBI" id="CHEBI:29103"/>
    </cofactor>
    <text evidence="18 19">Binds 1 potassium ion per subunit.</text>
</comment>
<dbReference type="PROSITE" id="PS01050">
    <property type="entry name" value="YJEF_C_2"/>
    <property type="match status" value="1"/>
</dbReference>
<sequence>MMTSYDPLELLTTAEMSAADRLTIASGAPGSYLMAQAGAAVALEAEHMLGRALGRRTGRIAIFCGPGNNGGDGFAAAERLLARGCQVEVGLLGPLEKLTGDAALAAKAWRGPVSPIEALSLDGVELAIDALFGAGLARGLDGLARETVLRLNDWSAATGRPVLAVDVPSGLDGSSGQVQGVAVKAKTTVTFFRRKPGHLLLPGRVLCGETILAQIGISDEVLALIAPRAMANKPGLWSRVFPVPRVDGHKYTRGHALILSGGLARTGAARLAARGALRAGAGLVTVATPAEALAVHAGALTAIMTLVCDDPNDLSKILEDRRKNAVVAGPGLGGAAHAKALVRALLQSGGAMSPPRGIVLDADVLTSFSGDAFGLAQEIRASGANVVLTPHEGEFARLFGDIDPHREGSWGDLQPQVDAPDALLLALSSASKLERVRAASALTGAVVLLKGPDTVVAAPDGRASIADDLPPWLATAGSGDVLAGMIGGLLAQGTPAFEAASAGVWLHGAAARHFGPGLIAEDIPESLPAVFRTLYESFFAQQV</sequence>
<dbReference type="NCBIfam" id="TIGR00197">
    <property type="entry name" value="yjeF_nterm"/>
    <property type="match status" value="1"/>
</dbReference>
<evidence type="ECO:0000259" key="20">
    <source>
        <dbReference type="PROSITE" id="PS51383"/>
    </source>
</evidence>
<feature type="binding site" evidence="18">
    <location>
        <position position="169"/>
    </location>
    <ligand>
        <name>K(+)</name>
        <dbReference type="ChEBI" id="CHEBI:29103"/>
    </ligand>
</feature>
<dbReference type="RefSeq" id="WP_425284356.1">
    <property type="nucleotide sequence ID" value="NZ_FOSN01000001.1"/>
</dbReference>
<comment type="function">
    <text evidence="18">Catalyzes the epimerization of the S- and R-forms of NAD(P)HX, a damaged form of NAD(P)H that is a result of enzymatic or heat-dependent hydration. This is a prerequisite for the S-specific NAD(P)H-hydrate dehydratase to allow the repair of both epimers of NAD(P)HX.</text>
</comment>
<dbReference type="GO" id="GO:0052855">
    <property type="term" value="F:ADP-dependent NAD(P)H-hydrate dehydratase activity"/>
    <property type="evidence" value="ECO:0007669"/>
    <property type="project" value="UniProtKB-UniRule"/>
</dbReference>
<dbReference type="Pfam" id="PF03853">
    <property type="entry name" value="YjeF_N"/>
    <property type="match status" value="1"/>
</dbReference>
<feature type="binding site" evidence="17">
    <location>
        <position position="268"/>
    </location>
    <ligand>
        <name>(6S)-NADPHX</name>
        <dbReference type="ChEBI" id="CHEBI:64076"/>
    </ligand>
</feature>
<evidence type="ECO:0000256" key="12">
    <source>
        <dbReference type="ARBA" id="ARBA00023239"/>
    </source>
</evidence>
<dbReference type="InterPro" id="IPR036652">
    <property type="entry name" value="YjeF_N_dom_sf"/>
</dbReference>
<comment type="catalytic activity">
    <reaction evidence="1 18 19">
        <text>(6R)-NADHX = (6S)-NADHX</text>
        <dbReference type="Rhea" id="RHEA:32215"/>
        <dbReference type="ChEBI" id="CHEBI:64074"/>
        <dbReference type="ChEBI" id="CHEBI:64075"/>
        <dbReference type="EC" id="5.1.99.6"/>
    </reaction>
</comment>
<evidence type="ECO:0000313" key="23">
    <source>
        <dbReference type="Proteomes" id="UP000198755"/>
    </source>
</evidence>
<keyword evidence="22" id="KW-0418">Kinase</keyword>
<feature type="binding site" evidence="18">
    <location>
        <begin position="68"/>
        <end position="72"/>
    </location>
    <ligand>
        <name>(6S)-NADPHX</name>
        <dbReference type="ChEBI" id="CHEBI:64076"/>
    </ligand>
</feature>
<feature type="binding site" evidence="17">
    <location>
        <position position="479"/>
    </location>
    <ligand>
        <name>AMP</name>
        <dbReference type="ChEBI" id="CHEBI:456215"/>
    </ligand>
</feature>
<dbReference type="Proteomes" id="UP000198755">
    <property type="component" value="Unassembled WGS sequence"/>
</dbReference>
<keyword evidence="10 17" id="KW-0520">NAD</keyword>
<dbReference type="STRING" id="1612308.SAMN05444581_101552"/>
<comment type="subunit">
    <text evidence="17">Homotetramer.</text>
</comment>
<keyword evidence="11 18" id="KW-0413">Isomerase</keyword>